<organism evidence="3 4">
    <name type="scientific">Blattamonas nauphoetae</name>
    <dbReference type="NCBI Taxonomy" id="2049346"/>
    <lineage>
        <taxon>Eukaryota</taxon>
        <taxon>Metamonada</taxon>
        <taxon>Preaxostyla</taxon>
        <taxon>Oxymonadida</taxon>
        <taxon>Blattamonas</taxon>
    </lineage>
</organism>
<evidence type="ECO:0000313" key="4">
    <source>
        <dbReference type="Proteomes" id="UP001281761"/>
    </source>
</evidence>
<sequence length="287" mass="32006">MVPDPPLYALDGATNQTRTGQDLGSFHADCLQKNDNYDERIENLERNMEEMRAEIGGNEKRRELERKIAELQAEREANQELIKEGLERRKEKKKEEEERKRQSRVGAAAIELFPPSKYSLSGSTFTAEGSGGGDRNLVSVEFGAVVARLSLVVGSEPQWNYMIGIICSGLTASTHSRAFVNLKGAGAWDLFDSHRMTWLNAKYTNQYQACLAGRAGQRVVVEADGREGRRTLRMSQDGQTQPAFFTNIPVPFRFAVCIFKQNDSVTIESVEVVEEPLLVGGTIAVQM</sequence>
<evidence type="ECO:0000256" key="2">
    <source>
        <dbReference type="SAM" id="MobiDB-lite"/>
    </source>
</evidence>
<proteinExistence type="predicted"/>
<dbReference type="Proteomes" id="UP001281761">
    <property type="component" value="Unassembled WGS sequence"/>
</dbReference>
<evidence type="ECO:0000313" key="3">
    <source>
        <dbReference type="EMBL" id="KAK2963750.1"/>
    </source>
</evidence>
<evidence type="ECO:0000256" key="1">
    <source>
        <dbReference type="SAM" id="Coils"/>
    </source>
</evidence>
<keyword evidence="1" id="KW-0175">Coiled coil</keyword>
<feature type="coiled-coil region" evidence="1">
    <location>
        <begin position="27"/>
        <end position="103"/>
    </location>
</feature>
<feature type="region of interest" description="Disordered" evidence="2">
    <location>
        <begin position="1"/>
        <end position="21"/>
    </location>
</feature>
<protein>
    <submittedName>
        <fullName evidence="3">Uncharacterized protein</fullName>
    </submittedName>
</protein>
<comment type="caution">
    <text evidence="3">The sequence shown here is derived from an EMBL/GenBank/DDBJ whole genome shotgun (WGS) entry which is preliminary data.</text>
</comment>
<accession>A0ABQ9YJ39</accession>
<dbReference type="EMBL" id="JARBJD010000005">
    <property type="protein sequence ID" value="KAK2963750.1"/>
    <property type="molecule type" value="Genomic_DNA"/>
</dbReference>
<name>A0ABQ9YJ39_9EUKA</name>
<keyword evidence="4" id="KW-1185">Reference proteome</keyword>
<reference evidence="3 4" key="1">
    <citation type="journal article" date="2022" name="bioRxiv">
        <title>Genomics of Preaxostyla Flagellates Illuminates Evolutionary Transitions and the Path Towards Mitochondrial Loss.</title>
        <authorList>
            <person name="Novak L.V.F."/>
            <person name="Treitli S.C."/>
            <person name="Pyrih J."/>
            <person name="Halakuc P."/>
            <person name="Pipaliya S.V."/>
            <person name="Vacek V."/>
            <person name="Brzon O."/>
            <person name="Soukal P."/>
            <person name="Eme L."/>
            <person name="Dacks J.B."/>
            <person name="Karnkowska A."/>
            <person name="Elias M."/>
            <person name="Hampl V."/>
        </authorList>
    </citation>
    <scope>NUCLEOTIDE SEQUENCE [LARGE SCALE GENOMIC DNA]</scope>
    <source>
        <strain evidence="3">NAU3</strain>
        <tissue evidence="3">Gut</tissue>
    </source>
</reference>
<gene>
    <name evidence="3" type="ORF">BLNAU_1317</name>
</gene>